<dbReference type="InterPro" id="IPR001810">
    <property type="entry name" value="F-box_dom"/>
</dbReference>
<evidence type="ECO:0000313" key="3">
    <source>
        <dbReference type="EMBL" id="KAF2773257.1"/>
    </source>
</evidence>
<dbReference type="PROSITE" id="PS50181">
    <property type="entry name" value="FBOX"/>
    <property type="match status" value="1"/>
</dbReference>
<gene>
    <name evidence="3" type="ORF">EJ03DRAFT_333427</name>
</gene>
<dbReference type="InterPro" id="IPR036047">
    <property type="entry name" value="F-box-like_dom_sf"/>
</dbReference>
<dbReference type="Gene3D" id="1.20.1280.50">
    <property type="match status" value="1"/>
</dbReference>
<proteinExistence type="predicted"/>
<feature type="compositionally biased region" description="Polar residues" evidence="1">
    <location>
        <begin position="145"/>
        <end position="177"/>
    </location>
</feature>
<dbReference type="Proteomes" id="UP000799436">
    <property type="component" value="Unassembled WGS sequence"/>
</dbReference>
<organism evidence="3 4">
    <name type="scientific">Teratosphaeria nubilosa</name>
    <dbReference type="NCBI Taxonomy" id="161662"/>
    <lineage>
        <taxon>Eukaryota</taxon>
        <taxon>Fungi</taxon>
        <taxon>Dikarya</taxon>
        <taxon>Ascomycota</taxon>
        <taxon>Pezizomycotina</taxon>
        <taxon>Dothideomycetes</taxon>
        <taxon>Dothideomycetidae</taxon>
        <taxon>Mycosphaerellales</taxon>
        <taxon>Teratosphaeriaceae</taxon>
        <taxon>Teratosphaeria</taxon>
    </lineage>
</organism>
<keyword evidence="4" id="KW-1185">Reference proteome</keyword>
<accession>A0A6G1LK25</accession>
<evidence type="ECO:0000259" key="2">
    <source>
        <dbReference type="PROSITE" id="PS50181"/>
    </source>
</evidence>
<protein>
    <recommendedName>
        <fullName evidence="2">F-box domain-containing protein</fullName>
    </recommendedName>
</protein>
<dbReference type="SUPFAM" id="SSF81383">
    <property type="entry name" value="F-box domain"/>
    <property type="match status" value="1"/>
</dbReference>
<dbReference type="SMART" id="SM00256">
    <property type="entry name" value="FBOX"/>
    <property type="match status" value="1"/>
</dbReference>
<dbReference type="Pfam" id="PF00646">
    <property type="entry name" value="F-box"/>
    <property type="match status" value="1"/>
</dbReference>
<name>A0A6G1LK25_9PEZI</name>
<dbReference type="OrthoDB" id="3800738at2759"/>
<dbReference type="CDD" id="cd09917">
    <property type="entry name" value="F-box_SF"/>
    <property type="match status" value="1"/>
</dbReference>
<sequence>MDRLPRELLEAVLENLPLADLMRARRVCRAFRDTIATAPELRRLQKVAAVFGNGALLEKVTEDLDRREFLQTTRVCQIFRRDTSGRSQGQSCEGVAPEPECQANDAVGVVKEDGCTFTSITHASTRVGKGTSEESQKHKRECPSPSVTHEQRITCQNPVSTSVSAPRETQQNQTTASVRTHSFALDAYDRQIAWWRHFKPERHYM</sequence>
<dbReference type="AlphaFoldDB" id="A0A6G1LK25"/>
<dbReference type="EMBL" id="ML995811">
    <property type="protein sequence ID" value="KAF2773257.1"/>
    <property type="molecule type" value="Genomic_DNA"/>
</dbReference>
<feature type="region of interest" description="Disordered" evidence="1">
    <location>
        <begin position="126"/>
        <end position="177"/>
    </location>
</feature>
<evidence type="ECO:0000313" key="4">
    <source>
        <dbReference type="Proteomes" id="UP000799436"/>
    </source>
</evidence>
<reference evidence="3" key="1">
    <citation type="journal article" date="2020" name="Stud. Mycol.">
        <title>101 Dothideomycetes genomes: a test case for predicting lifestyles and emergence of pathogens.</title>
        <authorList>
            <person name="Haridas S."/>
            <person name="Albert R."/>
            <person name="Binder M."/>
            <person name="Bloem J."/>
            <person name="Labutti K."/>
            <person name="Salamov A."/>
            <person name="Andreopoulos B."/>
            <person name="Baker S."/>
            <person name="Barry K."/>
            <person name="Bills G."/>
            <person name="Bluhm B."/>
            <person name="Cannon C."/>
            <person name="Castanera R."/>
            <person name="Culley D."/>
            <person name="Daum C."/>
            <person name="Ezra D."/>
            <person name="Gonzalez J."/>
            <person name="Henrissat B."/>
            <person name="Kuo A."/>
            <person name="Liang C."/>
            <person name="Lipzen A."/>
            <person name="Lutzoni F."/>
            <person name="Magnuson J."/>
            <person name="Mondo S."/>
            <person name="Nolan M."/>
            <person name="Ohm R."/>
            <person name="Pangilinan J."/>
            <person name="Park H.-J."/>
            <person name="Ramirez L."/>
            <person name="Alfaro M."/>
            <person name="Sun H."/>
            <person name="Tritt A."/>
            <person name="Yoshinaga Y."/>
            <person name="Zwiers L.-H."/>
            <person name="Turgeon B."/>
            <person name="Goodwin S."/>
            <person name="Spatafora J."/>
            <person name="Crous P."/>
            <person name="Grigoriev I."/>
        </authorList>
    </citation>
    <scope>NUCLEOTIDE SEQUENCE</scope>
    <source>
        <strain evidence="3">CBS 116005</strain>
    </source>
</reference>
<feature type="domain" description="F-box" evidence="2">
    <location>
        <begin position="1"/>
        <end position="44"/>
    </location>
</feature>
<evidence type="ECO:0000256" key="1">
    <source>
        <dbReference type="SAM" id="MobiDB-lite"/>
    </source>
</evidence>